<dbReference type="Pfam" id="PF01569">
    <property type="entry name" value="PAP2"/>
    <property type="match status" value="1"/>
</dbReference>
<sequence length="213" mass="23963">MLPKISRWRWGLAWTAGVLFLIDLWGVTTHQAWVSGLDQAVIHLIRRPVPSGLRDTLIAITTAGNPRPVTWLTILLVVALMIARRYRASFFMVINVLGWAGLGNYLIKNLVQRPRPTVDRLVSASSYSFPSGHSITAMLLWGTVIVLAGRYLRHQPGWRWLLSGLASLWIVAIGVSRVFVGVHYPTDVLAGWLLGFFLLTLTQWWLTRHGGDF</sequence>
<dbReference type="InterPro" id="IPR036938">
    <property type="entry name" value="PAP2/HPO_sf"/>
</dbReference>
<reference evidence="3 4" key="1">
    <citation type="submission" date="2015-03" db="EMBL/GenBank/DDBJ databases">
        <authorList>
            <person name="Zheng J."/>
            <person name="Ganezle M."/>
        </authorList>
    </citation>
    <scope>NUCLEOTIDE SEQUENCE [LARGE SCALE GENOMIC DNA]</scope>
    <source>
        <strain evidence="3 4">LP38</strain>
    </source>
</reference>
<protein>
    <submittedName>
        <fullName evidence="3">Phospholipid phosphatase</fullName>
    </submittedName>
</protein>
<feature type="transmembrane region" description="Helical" evidence="1">
    <location>
        <begin position="188"/>
        <end position="206"/>
    </location>
</feature>
<accession>A0A0F3RXM8</accession>
<comment type="caution">
    <text evidence="3">The sequence shown here is derived from an EMBL/GenBank/DDBJ whole genome shotgun (WGS) entry which is preliminary data.</text>
</comment>
<evidence type="ECO:0000259" key="2">
    <source>
        <dbReference type="SMART" id="SM00014"/>
    </source>
</evidence>
<keyword evidence="1" id="KW-0472">Membrane</keyword>
<feature type="transmembrane region" description="Helical" evidence="1">
    <location>
        <begin position="90"/>
        <end position="107"/>
    </location>
</feature>
<evidence type="ECO:0000313" key="3">
    <source>
        <dbReference type="EMBL" id="KJW13562.1"/>
    </source>
</evidence>
<dbReference type="SUPFAM" id="SSF48317">
    <property type="entry name" value="Acid phosphatase/Vanadium-dependent haloperoxidase"/>
    <property type="match status" value="1"/>
</dbReference>
<feature type="transmembrane region" description="Helical" evidence="1">
    <location>
        <begin position="160"/>
        <end position="182"/>
    </location>
</feature>
<dbReference type="PANTHER" id="PTHR14969:SF13">
    <property type="entry name" value="AT30094P"/>
    <property type="match status" value="1"/>
</dbReference>
<evidence type="ECO:0000256" key="1">
    <source>
        <dbReference type="SAM" id="Phobius"/>
    </source>
</evidence>
<evidence type="ECO:0000313" key="4">
    <source>
        <dbReference type="Proteomes" id="UP000033491"/>
    </source>
</evidence>
<organism evidence="3 4">
    <name type="scientific">Levilactobacillus spicheri</name>
    <dbReference type="NCBI Taxonomy" id="216463"/>
    <lineage>
        <taxon>Bacteria</taxon>
        <taxon>Bacillati</taxon>
        <taxon>Bacillota</taxon>
        <taxon>Bacilli</taxon>
        <taxon>Lactobacillales</taxon>
        <taxon>Lactobacillaceae</taxon>
        <taxon>Levilactobacillus</taxon>
    </lineage>
</organism>
<proteinExistence type="predicted"/>
<dbReference type="STRING" id="216463.VC81_03620"/>
<feature type="domain" description="Phosphatidic acid phosphatase type 2/haloperoxidase" evidence="2">
    <location>
        <begin position="91"/>
        <end position="203"/>
    </location>
</feature>
<keyword evidence="1" id="KW-0812">Transmembrane</keyword>
<dbReference type="Gene3D" id="1.20.144.10">
    <property type="entry name" value="Phosphatidic acid phosphatase type 2/haloperoxidase"/>
    <property type="match status" value="2"/>
</dbReference>
<name>A0A0F3RXM8_9LACO</name>
<keyword evidence="1" id="KW-1133">Transmembrane helix</keyword>
<gene>
    <name evidence="3" type="ORF">VC81_03620</name>
</gene>
<dbReference type="InterPro" id="IPR000326">
    <property type="entry name" value="PAP2/HPO"/>
</dbReference>
<dbReference type="PANTHER" id="PTHR14969">
    <property type="entry name" value="SPHINGOSINE-1-PHOSPHATE PHOSPHOHYDROLASE"/>
    <property type="match status" value="1"/>
</dbReference>
<dbReference type="PATRIC" id="fig|216463.3.peg.2553"/>
<dbReference type="AlphaFoldDB" id="A0A0F3RXM8"/>
<dbReference type="Proteomes" id="UP000033491">
    <property type="component" value="Unassembled WGS sequence"/>
</dbReference>
<dbReference type="SMART" id="SM00014">
    <property type="entry name" value="acidPPc"/>
    <property type="match status" value="1"/>
</dbReference>
<dbReference type="EMBL" id="JZCR01000006">
    <property type="protein sequence ID" value="KJW13562.1"/>
    <property type="molecule type" value="Genomic_DNA"/>
</dbReference>
<feature type="transmembrane region" description="Helical" evidence="1">
    <location>
        <begin position="127"/>
        <end position="148"/>
    </location>
</feature>
<dbReference type="CDD" id="cd03392">
    <property type="entry name" value="PAP2_like_2"/>
    <property type="match status" value="1"/>
</dbReference>